<reference evidence="3" key="1">
    <citation type="journal article" date="2020" name="G3 (Bethesda)">
        <title>High-Quality Assemblies for Three Invasive Social Wasps from the &lt;i&gt;Vespula&lt;/i&gt; Genus.</title>
        <authorList>
            <person name="Harrop T.W.R."/>
            <person name="Guhlin J."/>
            <person name="McLaughlin G.M."/>
            <person name="Permina E."/>
            <person name="Stockwell P."/>
            <person name="Gilligan J."/>
            <person name="Le Lec M.F."/>
            <person name="Gruber M.A.M."/>
            <person name="Quinn O."/>
            <person name="Lovegrove M."/>
            <person name="Duncan E.J."/>
            <person name="Remnant E.J."/>
            <person name="Van Eeckhoven J."/>
            <person name="Graham B."/>
            <person name="Knapp R.A."/>
            <person name="Langford K.W."/>
            <person name="Kronenberg Z."/>
            <person name="Press M.O."/>
            <person name="Eacker S.M."/>
            <person name="Wilson-Rankin E.E."/>
            <person name="Purcell J."/>
            <person name="Lester P.J."/>
            <person name="Dearden P.K."/>
        </authorList>
    </citation>
    <scope>NUCLEOTIDE SEQUENCE</scope>
    <source>
        <strain evidence="3">Marl-1</strain>
    </source>
</reference>
<evidence type="ECO:0000313" key="4">
    <source>
        <dbReference type="Proteomes" id="UP000614350"/>
    </source>
</evidence>
<protein>
    <submittedName>
        <fullName evidence="3">Uncharacterized protein</fullName>
    </submittedName>
</protein>
<feature type="signal peptide" evidence="2">
    <location>
        <begin position="1"/>
        <end position="19"/>
    </location>
</feature>
<name>A0A834JTS5_VESVU</name>
<dbReference type="Gene3D" id="1.10.2080.10">
    <property type="entry name" value="Insect odorant-binding protein A10/Ejaculatory bulb-specific protein 3"/>
    <property type="match status" value="1"/>
</dbReference>
<proteinExistence type="predicted"/>
<keyword evidence="2" id="KW-0732">Signal</keyword>
<comment type="caution">
    <text evidence="3">The sequence shown here is derived from an EMBL/GenBank/DDBJ whole genome shotgun (WGS) entry which is preliminary data.</text>
</comment>
<feature type="compositionally biased region" description="Basic and acidic residues" evidence="1">
    <location>
        <begin position="134"/>
        <end position="147"/>
    </location>
</feature>
<feature type="chain" id="PRO_5032339447" evidence="2">
    <location>
        <begin position="20"/>
        <end position="154"/>
    </location>
</feature>
<evidence type="ECO:0000313" key="3">
    <source>
        <dbReference type="EMBL" id="KAF7392864.1"/>
    </source>
</evidence>
<dbReference type="PANTHER" id="PTHR11257:SF12">
    <property type="entry name" value="EJACULATORY BULB-SPECIFIC PROTEIN 3-RELATED"/>
    <property type="match status" value="1"/>
</dbReference>
<dbReference type="InterPro" id="IPR005055">
    <property type="entry name" value="A10/PebIII"/>
</dbReference>
<sequence length="154" mass="17803">MLIFIILATCNIVFQEIFAKEENRTEEGKKYTTKYDNIDIDGIIKSERLLKVYVGCLLDRNPCTPDAMELKRNLPDALSTNCSSCSEAQKIAADKLSHYLIDEKPMEWGHLEEKYDPDGEYRRLYLENKFSNNKSEDQDNSKKDSKEPNLPLDS</sequence>
<dbReference type="Proteomes" id="UP000614350">
    <property type="component" value="Unassembled WGS sequence"/>
</dbReference>
<dbReference type="InterPro" id="IPR036682">
    <property type="entry name" value="OS_D_A10/PebIII_sf"/>
</dbReference>
<evidence type="ECO:0000256" key="1">
    <source>
        <dbReference type="SAM" id="MobiDB-lite"/>
    </source>
</evidence>
<organism evidence="3 4">
    <name type="scientific">Vespula vulgaris</name>
    <name type="common">Yellow jacket</name>
    <name type="synonym">Wasp</name>
    <dbReference type="NCBI Taxonomy" id="7454"/>
    <lineage>
        <taxon>Eukaryota</taxon>
        <taxon>Metazoa</taxon>
        <taxon>Ecdysozoa</taxon>
        <taxon>Arthropoda</taxon>
        <taxon>Hexapoda</taxon>
        <taxon>Insecta</taxon>
        <taxon>Pterygota</taxon>
        <taxon>Neoptera</taxon>
        <taxon>Endopterygota</taxon>
        <taxon>Hymenoptera</taxon>
        <taxon>Apocrita</taxon>
        <taxon>Aculeata</taxon>
        <taxon>Vespoidea</taxon>
        <taxon>Vespidae</taxon>
        <taxon>Vespinae</taxon>
        <taxon>Vespula</taxon>
    </lineage>
</organism>
<evidence type="ECO:0000256" key="2">
    <source>
        <dbReference type="SAM" id="SignalP"/>
    </source>
</evidence>
<dbReference type="PANTHER" id="PTHR11257">
    <property type="entry name" value="CHEMOSENSORY PROTEIN-RELATED"/>
    <property type="match status" value="1"/>
</dbReference>
<dbReference type="AlphaFoldDB" id="A0A834JTS5"/>
<keyword evidence="4" id="KW-1185">Reference proteome</keyword>
<dbReference type="EMBL" id="JACSEA010000009">
    <property type="protein sequence ID" value="KAF7392864.1"/>
    <property type="molecule type" value="Genomic_DNA"/>
</dbReference>
<accession>A0A834JTS5</accession>
<feature type="region of interest" description="Disordered" evidence="1">
    <location>
        <begin position="126"/>
        <end position="154"/>
    </location>
</feature>
<dbReference type="SUPFAM" id="SSF100910">
    <property type="entry name" value="Chemosensory protein Csp2"/>
    <property type="match status" value="1"/>
</dbReference>
<gene>
    <name evidence="3" type="ORF">HZH66_008697</name>
</gene>
<dbReference type="Pfam" id="PF03392">
    <property type="entry name" value="OS-D"/>
    <property type="match status" value="1"/>
</dbReference>